<evidence type="ECO:0000313" key="2">
    <source>
        <dbReference type="EMBL" id="CAG7692620.1"/>
    </source>
</evidence>
<protein>
    <submittedName>
        <fullName evidence="2">Uncharacterized protein</fullName>
    </submittedName>
</protein>
<evidence type="ECO:0000256" key="1">
    <source>
        <dbReference type="SAM" id="SignalP"/>
    </source>
</evidence>
<sequence>MSPMLLILSHILIQEVLISGSYPLSNFLSTFPSLFLQPNINFELVILGNLGEATDRFLPSTSKDNLTIVKILSNASHLVSGPVSKHGFTCSVFLVQVQNVNLVPIPILDMSKNNLLNAYFVFITLVTQLMLNSFPVEYQLSILANLTRPLKNTIFLVTSPNRLQAFIPENLQERLVFKIYDYSSSRGDIVENLNLNALISGSKVNMHKEWIFGIVCPRCVPKDRNSKEVPTPLVRTFYQLSIFINATAGFKIPQGEMHSSARSQPLLDGTGTIALPSTLGHGDLSFHVTDAAVFHSYIFVTGHPRKCFQLIFEHNAACVGPSFVFWFHGSIYMTSVKKQLLFVESKDTLFTELMTAGMSIQYPYLVEPYNFIWSGLYTSGIFQIYWESQVLDVKLKQGKEYARKHSNDPKYSAGKTNDISNQRIISLSLQIIIYGIILAAAAL</sequence>
<comment type="caution">
    <text evidence="2">The sequence shown here is derived from an EMBL/GenBank/DDBJ whole genome shotgun (WGS) entry which is preliminary data.</text>
</comment>
<proteinExistence type="predicted"/>
<dbReference type="AlphaFoldDB" id="A0A8J2J553"/>
<feature type="signal peptide" evidence="1">
    <location>
        <begin position="1"/>
        <end position="20"/>
    </location>
</feature>
<organism evidence="2 3">
    <name type="scientific">Allacma fusca</name>
    <dbReference type="NCBI Taxonomy" id="39272"/>
    <lineage>
        <taxon>Eukaryota</taxon>
        <taxon>Metazoa</taxon>
        <taxon>Ecdysozoa</taxon>
        <taxon>Arthropoda</taxon>
        <taxon>Hexapoda</taxon>
        <taxon>Collembola</taxon>
        <taxon>Symphypleona</taxon>
        <taxon>Sminthuridae</taxon>
        <taxon>Allacma</taxon>
    </lineage>
</organism>
<name>A0A8J2J553_9HEXA</name>
<feature type="chain" id="PRO_5035176584" evidence="1">
    <location>
        <begin position="21"/>
        <end position="443"/>
    </location>
</feature>
<dbReference type="EMBL" id="CAJVCH010022367">
    <property type="protein sequence ID" value="CAG7692620.1"/>
    <property type="molecule type" value="Genomic_DNA"/>
</dbReference>
<gene>
    <name evidence="2" type="ORF">AFUS01_LOCUS3701</name>
</gene>
<accession>A0A8J2J553</accession>
<evidence type="ECO:0000313" key="3">
    <source>
        <dbReference type="Proteomes" id="UP000708208"/>
    </source>
</evidence>
<feature type="non-terminal residue" evidence="2">
    <location>
        <position position="1"/>
    </location>
</feature>
<reference evidence="2" key="1">
    <citation type="submission" date="2021-06" db="EMBL/GenBank/DDBJ databases">
        <authorList>
            <person name="Hodson N. C."/>
            <person name="Mongue J. A."/>
            <person name="Jaron S. K."/>
        </authorList>
    </citation>
    <scope>NUCLEOTIDE SEQUENCE</scope>
</reference>
<keyword evidence="1" id="KW-0732">Signal</keyword>
<dbReference type="Proteomes" id="UP000708208">
    <property type="component" value="Unassembled WGS sequence"/>
</dbReference>
<keyword evidence="3" id="KW-1185">Reference proteome</keyword>